<dbReference type="EMBL" id="JAKELL010000062">
    <property type="protein sequence ID" value="KAH8985536.1"/>
    <property type="molecule type" value="Genomic_DNA"/>
</dbReference>
<dbReference type="Gene3D" id="3.40.50.1820">
    <property type="entry name" value="alpha/beta hydrolase"/>
    <property type="match status" value="2"/>
</dbReference>
<dbReference type="InterPro" id="IPR029058">
    <property type="entry name" value="AB_hydrolase_fold"/>
</dbReference>
<dbReference type="Pfam" id="PF07859">
    <property type="entry name" value="Abhydrolase_3"/>
    <property type="match status" value="1"/>
</dbReference>
<evidence type="ECO:0000313" key="5">
    <source>
        <dbReference type="Proteomes" id="UP001201163"/>
    </source>
</evidence>
<proteinExistence type="predicted"/>
<feature type="domain" description="Alpha/beta hydrolase fold-3" evidence="3">
    <location>
        <begin position="216"/>
        <end position="277"/>
    </location>
</feature>
<feature type="compositionally biased region" description="Low complexity" evidence="2">
    <location>
        <begin position="177"/>
        <end position="189"/>
    </location>
</feature>
<dbReference type="InterPro" id="IPR013094">
    <property type="entry name" value="AB_hydrolase_3"/>
</dbReference>
<sequence>MSASLTTRTTLGLMPLAIGILLRHYYGRVIKDKSKSREGAAVPVPLRLEELMYDEAFTITRSFMDASANHTVEELQQFTNLYTPVGPSSQVVRVTVPQTCCAEAARVLVRAFGGEDEARRVVGGVRWWQVRPGDRGIDAEWIMDKRDWKEARRREKAAAATEKSQTRESGSPGAGASTSLSPLSSSSSSGAHARVSTNDTEASAAYRPEMDEMRCLLWAHGGGYYFGSVNQERYMIQRYARKIHGRVFAPNYRLAPQYPFPCGLQDLLASYLFLIEPPPGAAHRPVQPGHISRRRRLGRRRARSCLPAGRPRCWSATTRRRLCSSPLGAICTTRSRASPSIPIQDIVPATGLTTHKPSPLWPPPPDDVNIQVRELLQNRPGGTPGAAIVPSGNDGGTRLNDRETVVRAIGEDGVPVEIRQQIQLYTTNDLLIHPLVSPVLAYLGGLPPLFVIASDREVLRDEILFMAHRAANPEKYPVSEEVKKLYPAYEGIENRMKPTMVHLQVYDDAAHVIPLMFIATTPAVYCYRAIATFFKHITNMPPTAALQKRKPPLLQTSDLTPEIVTSPVALSSQVAEVKRPTVAQPSAPTRPTRISRMTTSFRRSSLFSRSERGTSGAEDTDVLAGDPVVYHGGWAKENNNGRTMIRERVATNGTIRPLEPERDLPTLHADPAHLGIISARWARVYLTTAQRHEKKYAGTMQQVARRRERAIALLRSQGPREVDAEGEGWSVAWAVGRPGRTPAAEQPRRAVRYGRGARPRARSCRHEAEEECCIHEGEERESREDCAPAIRRRILETAESGTRCRARCCCSRRRYGYAASGHCGGLDGRSPVLDCRCRCLYLVVLLSQLVYHTQHVLCPPLTPV</sequence>
<accession>A0AAD4L9I2</accession>
<evidence type="ECO:0000256" key="1">
    <source>
        <dbReference type="ARBA" id="ARBA00022801"/>
    </source>
</evidence>
<protein>
    <submittedName>
        <fullName evidence="4">Alpha beta-hydrolase</fullName>
    </submittedName>
</protein>
<evidence type="ECO:0000256" key="2">
    <source>
        <dbReference type="SAM" id="MobiDB-lite"/>
    </source>
</evidence>
<gene>
    <name evidence="4" type="ORF">EDB92DRAFT_1351519</name>
</gene>
<dbReference type="PANTHER" id="PTHR48081">
    <property type="entry name" value="AB HYDROLASE SUPERFAMILY PROTEIN C4A8.06C"/>
    <property type="match status" value="1"/>
</dbReference>
<name>A0AAD4L9I2_9AGAM</name>
<keyword evidence="5" id="KW-1185">Reference proteome</keyword>
<dbReference type="GO" id="GO:0016787">
    <property type="term" value="F:hydrolase activity"/>
    <property type="evidence" value="ECO:0007669"/>
    <property type="project" value="UniProtKB-KW"/>
</dbReference>
<organism evidence="4 5">
    <name type="scientific">Lactarius akahatsu</name>
    <dbReference type="NCBI Taxonomy" id="416441"/>
    <lineage>
        <taxon>Eukaryota</taxon>
        <taxon>Fungi</taxon>
        <taxon>Dikarya</taxon>
        <taxon>Basidiomycota</taxon>
        <taxon>Agaricomycotina</taxon>
        <taxon>Agaricomycetes</taxon>
        <taxon>Russulales</taxon>
        <taxon>Russulaceae</taxon>
        <taxon>Lactarius</taxon>
    </lineage>
</organism>
<dbReference type="Proteomes" id="UP001201163">
    <property type="component" value="Unassembled WGS sequence"/>
</dbReference>
<dbReference type="InterPro" id="IPR050300">
    <property type="entry name" value="GDXG_lipolytic_enzyme"/>
</dbReference>
<dbReference type="AlphaFoldDB" id="A0AAD4L9I2"/>
<keyword evidence="1" id="KW-0378">Hydrolase</keyword>
<dbReference type="PANTHER" id="PTHR48081:SF5">
    <property type="entry name" value="ALPHA_BETA HYDROLASE FOLD-3 DOMAIN-CONTAINING PROTEIN"/>
    <property type="match status" value="1"/>
</dbReference>
<feature type="region of interest" description="Disordered" evidence="2">
    <location>
        <begin position="153"/>
        <end position="200"/>
    </location>
</feature>
<dbReference type="SUPFAM" id="SSF53474">
    <property type="entry name" value="alpha/beta-Hydrolases"/>
    <property type="match status" value="1"/>
</dbReference>
<evidence type="ECO:0000313" key="4">
    <source>
        <dbReference type="EMBL" id="KAH8985536.1"/>
    </source>
</evidence>
<comment type="caution">
    <text evidence="4">The sequence shown here is derived from an EMBL/GenBank/DDBJ whole genome shotgun (WGS) entry which is preliminary data.</text>
</comment>
<evidence type="ECO:0000259" key="3">
    <source>
        <dbReference type="Pfam" id="PF07859"/>
    </source>
</evidence>
<reference evidence="4" key="1">
    <citation type="submission" date="2022-01" db="EMBL/GenBank/DDBJ databases">
        <title>Comparative genomics reveals a dynamic genome evolution in the ectomycorrhizal milk-cap (Lactarius) mushrooms.</title>
        <authorList>
            <consortium name="DOE Joint Genome Institute"/>
            <person name="Lebreton A."/>
            <person name="Tang N."/>
            <person name="Kuo A."/>
            <person name="LaButti K."/>
            <person name="Drula E."/>
            <person name="Barry K."/>
            <person name="Clum A."/>
            <person name="Lipzen A."/>
            <person name="Mousain D."/>
            <person name="Ng V."/>
            <person name="Wang R."/>
            <person name="Wang X."/>
            <person name="Dai Y."/>
            <person name="Henrissat B."/>
            <person name="Grigoriev I.V."/>
            <person name="Guerin-Laguette A."/>
            <person name="Yu F."/>
            <person name="Martin F.M."/>
        </authorList>
    </citation>
    <scope>NUCLEOTIDE SEQUENCE</scope>
    <source>
        <strain evidence="4">QP</strain>
    </source>
</reference>